<evidence type="ECO:0000313" key="1">
    <source>
        <dbReference type="EMBL" id="PPJ57957.1"/>
    </source>
</evidence>
<accession>A0A2S6CE16</accession>
<dbReference type="OrthoDB" id="4805806at2759"/>
<dbReference type="AlphaFoldDB" id="A0A2S6CE16"/>
<evidence type="ECO:0008006" key="3">
    <source>
        <dbReference type="Google" id="ProtNLM"/>
    </source>
</evidence>
<dbReference type="STRING" id="357750.A0A2S6CE16"/>
<gene>
    <name evidence="1" type="ORF">CBER1_11895</name>
</gene>
<dbReference type="InterPro" id="IPR038765">
    <property type="entry name" value="Papain-like_cys_pep_sf"/>
</dbReference>
<dbReference type="SUPFAM" id="SSF54001">
    <property type="entry name" value="Cysteine proteinases"/>
    <property type="match status" value="1"/>
</dbReference>
<dbReference type="EMBL" id="PNEN01000482">
    <property type="protein sequence ID" value="PPJ57957.1"/>
    <property type="molecule type" value="Genomic_DNA"/>
</dbReference>
<name>A0A2S6CE16_9PEZI</name>
<evidence type="ECO:0000313" key="2">
    <source>
        <dbReference type="Proteomes" id="UP000237631"/>
    </source>
</evidence>
<dbReference type="Gene3D" id="3.40.395.10">
    <property type="entry name" value="Adenoviral Proteinase, Chain A"/>
    <property type="match status" value="1"/>
</dbReference>
<dbReference type="Proteomes" id="UP000237631">
    <property type="component" value="Unassembled WGS sequence"/>
</dbReference>
<proteinExistence type="predicted"/>
<protein>
    <recommendedName>
        <fullName evidence="3">Ubiquitin-like protease family profile domain-containing protein</fullName>
    </recommendedName>
</protein>
<comment type="caution">
    <text evidence="1">The sequence shown here is derived from an EMBL/GenBank/DDBJ whole genome shotgun (WGS) entry which is preliminary data.</text>
</comment>
<keyword evidence="2" id="KW-1185">Reference proteome</keyword>
<sequence>MEASDVDSPDHATMKDTMLEHWELEPALPFHDAPVPKPSAFTTGQRSATQTKCQVLPTTDTAGALQSLQPGNWLTSTALCSILRLSNPDATQHLILDSSCLDVSDAADIYRRAEHLQQRKSQSAFYMLINTGNCHWALCLLDRINAEMEMYDPLPYSTTRSLHA</sequence>
<reference evidence="2" key="1">
    <citation type="journal article" date="2017" name="bioRxiv">
        <title>Conservation of a gene cluster reveals novel cercosporin biosynthetic mechanisms and extends production to the genus Colletotrichum.</title>
        <authorList>
            <person name="de Jonge R."/>
            <person name="Ebert M.K."/>
            <person name="Huitt-Roehl C.R."/>
            <person name="Pal P."/>
            <person name="Suttle J.C."/>
            <person name="Spanner R.E."/>
            <person name="Neubauer J.D."/>
            <person name="Jurick W.M.II."/>
            <person name="Stott K.A."/>
            <person name="Secor G.A."/>
            <person name="Thomma B.P.H.J."/>
            <person name="Van de Peer Y."/>
            <person name="Townsend C.A."/>
            <person name="Bolton M.D."/>
        </authorList>
    </citation>
    <scope>NUCLEOTIDE SEQUENCE [LARGE SCALE GENOMIC DNA]</scope>
    <source>
        <strain evidence="2">CBS538.71</strain>
    </source>
</reference>
<organism evidence="1 2">
    <name type="scientific">Cercospora berteroae</name>
    <dbReference type="NCBI Taxonomy" id="357750"/>
    <lineage>
        <taxon>Eukaryota</taxon>
        <taxon>Fungi</taxon>
        <taxon>Dikarya</taxon>
        <taxon>Ascomycota</taxon>
        <taxon>Pezizomycotina</taxon>
        <taxon>Dothideomycetes</taxon>
        <taxon>Dothideomycetidae</taxon>
        <taxon>Mycosphaerellales</taxon>
        <taxon>Mycosphaerellaceae</taxon>
        <taxon>Cercospora</taxon>
    </lineage>
</organism>